<reference evidence="1 2" key="1">
    <citation type="submission" date="2016-06" db="EMBL/GenBank/DDBJ databases">
        <title>Comparative genomics of the ectomycorrhizal sister species Rhizopogon vinicolor and Rhizopogon vesiculosus (Basidiomycota: Boletales) reveals a divergence of the mating type B locus.</title>
        <authorList>
            <consortium name="DOE Joint Genome Institute"/>
            <person name="Mujic A.B."/>
            <person name="Kuo A."/>
            <person name="Tritt A."/>
            <person name="Lipzen A."/>
            <person name="Chen C."/>
            <person name="Johnson J."/>
            <person name="Sharma A."/>
            <person name="Barry K."/>
            <person name="Grigoriev I.V."/>
            <person name="Spatafora J.W."/>
        </authorList>
    </citation>
    <scope>NUCLEOTIDE SEQUENCE [LARGE SCALE GENOMIC DNA]</scope>
    <source>
        <strain evidence="1 2">AM-OR11-026</strain>
    </source>
</reference>
<accession>A0A1B7MEQ4</accession>
<sequence length="51" mass="6064">MSKWTCRRQKGAWKGQTTLDYYIFKKDRPTLNSSQSAAPICHRPMQHWLPN</sequence>
<dbReference type="EMBL" id="KV449614">
    <property type="protein sequence ID" value="OAX31076.1"/>
    <property type="molecule type" value="Genomic_DNA"/>
</dbReference>
<evidence type="ECO:0000313" key="1">
    <source>
        <dbReference type="EMBL" id="OAX31076.1"/>
    </source>
</evidence>
<dbReference type="AlphaFoldDB" id="A0A1B7MEQ4"/>
<dbReference type="InParanoid" id="A0A1B7MEQ4"/>
<evidence type="ECO:0000313" key="2">
    <source>
        <dbReference type="Proteomes" id="UP000092154"/>
    </source>
</evidence>
<organism evidence="1 2">
    <name type="scientific">Rhizopogon vinicolor AM-OR11-026</name>
    <dbReference type="NCBI Taxonomy" id="1314800"/>
    <lineage>
        <taxon>Eukaryota</taxon>
        <taxon>Fungi</taxon>
        <taxon>Dikarya</taxon>
        <taxon>Basidiomycota</taxon>
        <taxon>Agaricomycotina</taxon>
        <taxon>Agaricomycetes</taxon>
        <taxon>Agaricomycetidae</taxon>
        <taxon>Boletales</taxon>
        <taxon>Suillineae</taxon>
        <taxon>Rhizopogonaceae</taxon>
        <taxon>Rhizopogon</taxon>
    </lineage>
</organism>
<dbReference type="Proteomes" id="UP000092154">
    <property type="component" value="Unassembled WGS sequence"/>
</dbReference>
<protein>
    <submittedName>
        <fullName evidence="1">Uncharacterized protein</fullName>
    </submittedName>
</protein>
<keyword evidence="2" id="KW-1185">Reference proteome</keyword>
<proteinExistence type="predicted"/>
<gene>
    <name evidence="1" type="ORF">K503DRAFT_777854</name>
</gene>
<name>A0A1B7MEQ4_9AGAM</name>